<feature type="region of interest" description="Disordered" evidence="1">
    <location>
        <begin position="38"/>
        <end position="60"/>
    </location>
</feature>
<reference evidence="2 3" key="1">
    <citation type="journal article" date="2020" name="bioRxiv">
        <title>Whole genome comparisons of ergot fungi reveals the divergence and evolution of species within the genus Claviceps are the result of varying mechanisms driving genome evolution and host range expansion.</title>
        <authorList>
            <person name="Wyka S.A."/>
            <person name="Mondo S.J."/>
            <person name="Liu M."/>
            <person name="Dettman J."/>
            <person name="Nalam V."/>
            <person name="Broders K.D."/>
        </authorList>
    </citation>
    <scope>NUCLEOTIDE SEQUENCE [LARGE SCALE GENOMIC DNA]</scope>
    <source>
        <strain evidence="2 3">CCC 1485</strain>
    </source>
</reference>
<dbReference type="EMBL" id="SRPO01000075">
    <property type="protein sequence ID" value="KAG5942832.1"/>
    <property type="molecule type" value="Genomic_DNA"/>
</dbReference>
<feature type="compositionally biased region" description="Polar residues" evidence="1">
    <location>
        <begin position="1"/>
        <end position="16"/>
    </location>
</feature>
<keyword evidence="3" id="KW-1185">Reference proteome</keyword>
<accession>A0A9P7MFM1</accession>
<protein>
    <submittedName>
        <fullName evidence="2">Uncharacterized protein</fullName>
    </submittedName>
</protein>
<evidence type="ECO:0000313" key="3">
    <source>
        <dbReference type="Proteomes" id="UP000706124"/>
    </source>
</evidence>
<gene>
    <name evidence="2" type="ORF">E4U60_007076</name>
</gene>
<dbReference type="Proteomes" id="UP000706124">
    <property type="component" value="Unassembled WGS sequence"/>
</dbReference>
<proteinExistence type="predicted"/>
<feature type="region of interest" description="Disordered" evidence="1">
    <location>
        <begin position="1"/>
        <end position="22"/>
    </location>
</feature>
<name>A0A9P7MFM1_9HYPO</name>
<dbReference type="OrthoDB" id="10302683at2759"/>
<organism evidence="2 3">
    <name type="scientific">Claviceps pazoutovae</name>
    <dbReference type="NCBI Taxonomy" id="1649127"/>
    <lineage>
        <taxon>Eukaryota</taxon>
        <taxon>Fungi</taxon>
        <taxon>Dikarya</taxon>
        <taxon>Ascomycota</taxon>
        <taxon>Pezizomycotina</taxon>
        <taxon>Sordariomycetes</taxon>
        <taxon>Hypocreomycetidae</taxon>
        <taxon>Hypocreales</taxon>
        <taxon>Clavicipitaceae</taxon>
        <taxon>Claviceps</taxon>
    </lineage>
</organism>
<evidence type="ECO:0000313" key="2">
    <source>
        <dbReference type="EMBL" id="KAG5942832.1"/>
    </source>
</evidence>
<evidence type="ECO:0000256" key="1">
    <source>
        <dbReference type="SAM" id="MobiDB-lite"/>
    </source>
</evidence>
<dbReference type="AlphaFoldDB" id="A0A9P7MFM1"/>
<comment type="caution">
    <text evidence="2">The sequence shown here is derived from an EMBL/GenBank/DDBJ whole genome shotgun (WGS) entry which is preliminary data.</text>
</comment>
<feature type="compositionally biased region" description="Polar residues" evidence="1">
    <location>
        <begin position="45"/>
        <end position="60"/>
    </location>
</feature>
<sequence>MDIPDSNDSGESNNTEVEPKEYPLTFGEVVDVRPADQLRQKEVETTGNRDPTSNVTDGLRSSTCSVKAILEI</sequence>